<evidence type="ECO:0000313" key="2">
    <source>
        <dbReference type="EMBL" id="KAK3671910.1"/>
    </source>
</evidence>
<dbReference type="Proteomes" id="UP001274830">
    <property type="component" value="Unassembled WGS sequence"/>
</dbReference>
<sequence>MGLLNWLRSGVTAPTKSKVVVSDLIDIAVPGSWPSARPAVVSDTSNTDVNDVKHAADTTKFPQRLDTRTSTGQTLDDFEATQATSAQAKHPLRGVKNDRYDIYRKWAAESRAQKEVGLAKPAVESGKEMKLKRKAHDEVPPGTEKKKVRFVEGHTELRESGVQKSLILKQVGNIGKKRKAGDAIDSVPVKRQLVDPSQPPPLNEAKIRQARKQASRPMIEERLTFQKWRENQLRAACGQEIVDQVRKEEVAEAKKSEVVQPVPHLVVTSYDDEQLEAARAAEARLKAVETELRSTQAKLLSTTASLTATDGALSASKKSLEAAQRLVALADVTLAEVVAPGSGEQKSVDGEDTVETSLDEQHFQPSAQAGRSGDQTIDDTASVVGAEQTRSDTLESHHNGVFGASSIATPEQLGNPAGHLTHINTGLGNAITPRIPPPPIALSQLLPNGSGFWLGQPSAPTVPAPDAFDDFVEARTADEIARREDAARGGVEPLSTDDAGPVATAVSPESADPMDLDRPLSTDVEPSQRDLSVAPKTRWMPPTEPRAMRIQAALKAHLERHKARSVHSGSKVDNRPDQLADRMPSESMVLDNEDEHMADGEHRSPHPTAVHPREVDMLSPTWLSDGVDGHNLSSEMDVDVQPRIQPSPETEYVQRTAFHQPRFQSGMTGRRLDAPRAASSQGIREALDEDVLDSIEPDEISSLDDEKSSLEDERRENAAKRMKAKGYDAPRSESLIPFRLEQDHVNGYRFLGAHGRRAGNDDGRPGDAHSKRRGERDSLGDIMPRAFRNALRPARDGRLPNDRFDGLRSL</sequence>
<feature type="compositionally biased region" description="Basic and acidic residues" evidence="1">
    <location>
        <begin position="793"/>
        <end position="810"/>
    </location>
</feature>
<dbReference type="AlphaFoldDB" id="A0AAE0WJ19"/>
<dbReference type="EMBL" id="JAUTXT010000038">
    <property type="protein sequence ID" value="KAK3671910.1"/>
    <property type="molecule type" value="Genomic_DNA"/>
</dbReference>
<proteinExistence type="predicted"/>
<feature type="region of interest" description="Disordered" evidence="1">
    <location>
        <begin position="752"/>
        <end position="810"/>
    </location>
</feature>
<feature type="compositionally biased region" description="Basic and acidic residues" evidence="1">
    <location>
        <begin position="704"/>
        <end position="729"/>
    </location>
</feature>
<feature type="compositionally biased region" description="Acidic residues" evidence="1">
    <location>
        <begin position="687"/>
        <end position="703"/>
    </location>
</feature>
<feature type="region of interest" description="Disordered" evidence="1">
    <location>
        <begin position="561"/>
        <end position="584"/>
    </location>
</feature>
<feature type="compositionally biased region" description="Basic and acidic residues" evidence="1">
    <location>
        <begin position="570"/>
        <end position="584"/>
    </location>
</feature>
<feature type="compositionally biased region" description="Basic and acidic residues" evidence="1">
    <location>
        <begin position="758"/>
        <end position="779"/>
    </location>
</feature>
<keyword evidence="3" id="KW-1185">Reference proteome</keyword>
<organism evidence="2 3">
    <name type="scientific">Recurvomyces mirabilis</name>
    <dbReference type="NCBI Taxonomy" id="574656"/>
    <lineage>
        <taxon>Eukaryota</taxon>
        <taxon>Fungi</taxon>
        <taxon>Dikarya</taxon>
        <taxon>Ascomycota</taxon>
        <taxon>Pezizomycotina</taxon>
        <taxon>Dothideomycetes</taxon>
        <taxon>Dothideomycetidae</taxon>
        <taxon>Mycosphaerellales</taxon>
        <taxon>Teratosphaeriaceae</taxon>
        <taxon>Recurvomyces</taxon>
    </lineage>
</organism>
<gene>
    <name evidence="2" type="ORF">LTR78_008276</name>
</gene>
<dbReference type="PROSITE" id="PS50096">
    <property type="entry name" value="IQ"/>
    <property type="match status" value="1"/>
</dbReference>
<protein>
    <submittedName>
        <fullName evidence="2">Uncharacterized protein</fullName>
    </submittedName>
</protein>
<feature type="region of interest" description="Disordered" evidence="1">
    <location>
        <begin position="482"/>
        <end position="530"/>
    </location>
</feature>
<feature type="compositionally biased region" description="Polar residues" evidence="1">
    <location>
        <begin position="363"/>
        <end position="376"/>
    </location>
</feature>
<reference evidence="2" key="1">
    <citation type="submission" date="2023-07" db="EMBL/GenBank/DDBJ databases">
        <title>Black Yeasts Isolated from many extreme environments.</title>
        <authorList>
            <person name="Coleine C."/>
            <person name="Stajich J.E."/>
            <person name="Selbmann L."/>
        </authorList>
    </citation>
    <scope>NUCLEOTIDE SEQUENCE</scope>
    <source>
        <strain evidence="2">CCFEE 5485</strain>
    </source>
</reference>
<feature type="region of interest" description="Disordered" evidence="1">
    <location>
        <begin position="192"/>
        <end position="216"/>
    </location>
</feature>
<evidence type="ECO:0000256" key="1">
    <source>
        <dbReference type="SAM" id="MobiDB-lite"/>
    </source>
</evidence>
<accession>A0AAE0WJ19</accession>
<evidence type="ECO:0000313" key="3">
    <source>
        <dbReference type="Proteomes" id="UP001274830"/>
    </source>
</evidence>
<name>A0AAE0WJ19_9PEZI</name>
<feature type="region of interest" description="Disordered" evidence="1">
    <location>
        <begin position="341"/>
        <end position="376"/>
    </location>
</feature>
<comment type="caution">
    <text evidence="2">The sequence shown here is derived from an EMBL/GenBank/DDBJ whole genome shotgun (WGS) entry which is preliminary data.</text>
</comment>
<feature type="region of interest" description="Disordered" evidence="1">
    <location>
        <begin position="659"/>
        <end position="729"/>
    </location>
</feature>